<dbReference type="FunFam" id="3.60.20.40:FF:000011">
    <property type="entry name" value="Gamma-glutamyltransferase 5a"/>
    <property type="match status" value="1"/>
</dbReference>
<evidence type="ECO:0000256" key="4">
    <source>
        <dbReference type="RuleBase" id="RU368068"/>
    </source>
</evidence>
<protein>
    <recommendedName>
        <fullName evidence="4">Glutathione hydrolase</fullName>
        <ecNumber evidence="4">2.3.2.2</ecNumber>
        <ecNumber evidence="4">3.4.19.13</ecNumber>
    </recommendedName>
    <alternativeName>
        <fullName evidence="4">Gamma-glutamyltransferase</fullName>
    </alternativeName>
    <alternativeName>
        <fullName evidence="4">Gamma-glutamyltranspeptidase</fullName>
    </alternativeName>
</protein>
<dbReference type="GO" id="GO:0006751">
    <property type="term" value="P:glutathione catabolic process"/>
    <property type="evidence" value="ECO:0007669"/>
    <property type="project" value="UniProtKB-UniRule"/>
</dbReference>
<dbReference type="Gene3D" id="3.60.20.40">
    <property type="match status" value="1"/>
</dbReference>
<dbReference type="AlphaFoldDB" id="A0A5A9NVK1"/>
<gene>
    <name evidence="5" type="ORF">E1301_Tti015571</name>
</gene>
<evidence type="ECO:0000313" key="6">
    <source>
        <dbReference type="Proteomes" id="UP000324632"/>
    </source>
</evidence>
<accession>A0A5A9NVK1</accession>
<keyword evidence="6" id="KW-1185">Reference proteome</keyword>
<dbReference type="EC" id="2.3.2.2" evidence="4"/>
<dbReference type="GO" id="GO:0036374">
    <property type="term" value="F:glutathione hydrolase activity"/>
    <property type="evidence" value="ECO:0007669"/>
    <property type="project" value="UniProtKB-UniRule"/>
</dbReference>
<comment type="function">
    <text evidence="4">Cleaves the gamma-glutamyl peptide bond of glutathione and glutathione conjugates.</text>
</comment>
<dbReference type="InterPro" id="IPR029055">
    <property type="entry name" value="Ntn_hydrolases_N"/>
</dbReference>
<organism evidence="5 6">
    <name type="scientific">Triplophysa tibetana</name>
    <dbReference type="NCBI Taxonomy" id="1572043"/>
    <lineage>
        <taxon>Eukaryota</taxon>
        <taxon>Metazoa</taxon>
        <taxon>Chordata</taxon>
        <taxon>Craniata</taxon>
        <taxon>Vertebrata</taxon>
        <taxon>Euteleostomi</taxon>
        <taxon>Actinopterygii</taxon>
        <taxon>Neopterygii</taxon>
        <taxon>Teleostei</taxon>
        <taxon>Ostariophysi</taxon>
        <taxon>Cypriniformes</taxon>
        <taxon>Nemacheilidae</taxon>
        <taxon>Triplophysa</taxon>
    </lineage>
</organism>
<dbReference type="GO" id="GO:0006954">
    <property type="term" value="P:inflammatory response"/>
    <property type="evidence" value="ECO:0007669"/>
    <property type="project" value="TreeGrafter"/>
</dbReference>
<comment type="catalytic activity">
    <reaction evidence="4">
        <text>glutathione + H2O = L-cysteinylglycine + L-glutamate</text>
        <dbReference type="Rhea" id="RHEA:28807"/>
        <dbReference type="ChEBI" id="CHEBI:15377"/>
        <dbReference type="ChEBI" id="CHEBI:29985"/>
        <dbReference type="ChEBI" id="CHEBI:57925"/>
        <dbReference type="ChEBI" id="CHEBI:61694"/>
        <dbReference type="EC" id="3.4.19.13"/>
    </reaction>
</comment>
<dbReference type="EMBL" id="SOYY01000012">
    <property type="protein sequence ID" value="KAA0713822.1"/>
    <property type="molecule type" value="Genomic_DNA"/>
</dbReference>
<dbReference type="Pfam" id="PF01019">
    <property type="entry name" value="G_glu_transpept"/>
    <property type="match status" value="1"/>
</dbReference>
<dbReference type="UniPathway" id="UPA00204"/>
<dbReference type="InterPro" id="IPR043137">
    <property type="entry name" value="GGT_ssub_C"/>
</dbReference>
<name>A0A5A9NVK1_9TELE</name>
<feature type="binding site" evidence="3">
    <location>
        <position position="461"/>
    </location>
    <ligand>
        <name>L-glutamate</name>
        <dbReference type="ChEBI" id="CHEBI:29985"/>
    </ligand>
</feature>
<comment type="subcellular location">
    <subcellularLocation>
        <location evidence="4">Membrane</location>
        <topology evidence="4">Single-pass type II membrane protein</topology>
    </subcellularLocation>
</comment>
<feature type="binding site" evidence="3">
    <location>
        <position position="107"/>
    </location>
    <ligand>
        <name>L-glutamate</name>
        <dbReference type="ChEBI" id="CHEBI:29985"/>
    </ligand>
</feature>
<feature type="binding site" evidence="3">
    <location>
        <begin position="438"/>
        <end position="439"/>
    </location>
    <ligand>
        <name>L-glutamate</name>
        <dbReference type="ChEBI" id="CHEBI:29985"/>
    </ligand>
</feature>
<comment type="catalytic activity">
    <reaction evidence="4">
        <text>an S-substituted glutathione + H2O = an S-substituted L-cysteinylglycine + L-glutamate</text>
        <dbReference type="Rhea" id="RHEA:59468"/>
        <dbReference type="ChEBI" id="CHEBI:15377"/>
        <dbReference type="ChEBI" id="CHEBI:29985"/>
        <dbReference type="ChEBI" id="CHEBI:90779"/>
        <dbReference type="ChEBI" id="CHEBI:143103"/>
        <dbReference type="EC" id="3.4.19.13"/>
    </reaction>
</comment>
<feature type="transmembrane region" description="Helical" evidence="4">
    <location>
        <begin position="9"/>
        <end position="30"/>
    </location>
</feature>
<dbReference type="InterPro" id="IPR000101">
    <property type="entry name" value="GGT_peptidase"/>
</dbReference>
<keyword evidence="4" id="KW-0012">Acyltransferase</keyword>
<dbReference type="Gene3D" id="1.10.246.130">
    <property type="match status" value="1"/>
</dbReference>
<keyword evidence="4" id="KW-0812">Transmembrane</keyword>
<dbReference type="GO" id="GO:0002951">
    <property type="term" value="F:leukotriene-C(4) hydrolase"/>
    <property type="evidence" value="ECO:0007669"/>
    <property type="project" value="TreeGrafter"/>
</dbReference>
<proteinExistence type="inferred from homology"/>
<dbReference type="Proteomes" id="UP000324632">
    <property type="component" value="Chromosome 12"/>
</dbReference>
<dbReference type="PRINTS" id="PR01210">
    <property type="entry name" value="GGTRANSPTASE"/>
</dbReference>
<sequence>MPRRKERTCLYISIPVICIIIIAVVCVARLKQQCSVGLYNKAAVAADSETCSKIGRDILKAGGSAVDGAIATLVCTSIINPQSMGIGGGSIFTIMEKSGKVRVISCRETVPKGFKQNLLAECPEKFQPKSGVHWIGVPGEIRGYERAHKLYGRLPWDSLFQPTIKMAREGVPVGDVLARFLPVLSTESPESPLRQLFQNEQGELLKKGDIVKFEKLAETLEIIAQKGADAFYIGDIGKHLVSDIQAAGGAISMEDLKSFKLSESDAWEVTLGQYDMYFPPPPAGGATLSFILNTMLGYNLNQESLNGTEKVLTFQRYVEACKFSNGLKKFMKDPNFSSQMKAVEIIQKHFAEKVRAKITSDRTHDVSYYNVTPHLDSHGTTHVSVIAEDGTAVSVTSTINYIFGSTVLSPKTGILLNNELIDFCGKTDKIHAGEQPPSSMSPVILHSPSEKHTVVIGASGGSMITTGVALTIMNFLWFGKNLEDSIAAPVVYVDSKNILSFEPSFDEAVVEALTKTGHKIKGLRMFYNVVNAVSKEENCIDAVSDSRKMGKAAGY</sequence>
<dbReference type="SUPFAM" id="SSF56235">
    <property type="entry name" value="N-terminal nucleophile aminohydrolases (Ntn hydrolases)"/>
    <property type="match status" value="1"/>
</dbReference>
<evidence type="ECO:0000256" key="1">
    <source>
        <dbReference type="ARBA" id="ARBA00009381"/>
    </source>
</evidence>
<dbReference type="EC" id="3.4.19.13" evidence="4"/>
<comment type="pathway">
    <text evidence="4">Sulfur metabolism; glutathione metabolism.</text>
</comment>
<dbReference type="GO" id="GO:1901750">
    <property type="term" value="P:leukotriene D4 biosynthetic process"/>
    <property type="evidence" value="ECO:0007669"/>
    <property type="project" value="TreeGrafter"/>
</dbReference>
<dbReference type="InterPro" id="IPR043138">
    <property type="entry name" value="GGT_lsub"/>
</dbReference>
<feature type="active site" description="Nucleophile" evidence="2">
    <location>
        <position position="380"/>
    </location>
</feature>
<feature type="binding site" evidence="3">
    <location>
        <begin position="398"/>
        <end position="400"/>
    </location>
    <ligand>
        <name>L-glutamate</name>
        <dbReference type="ChEBI" id="CHEBI:29985"/>
    </ligand>
</feature>
<dbReference type="GO" id="GO:0103068">
    <property type="term" value="F:leukotriene C4 gamma-glutamyl transferase activity"/>
    <property type="evidence" value="ECO:0007669"/>
    <property type="project" value="UniProtKB-EC"/>
</dbReference>
<comment type="caution">
    <text evidence="5">The sequence shown here is derived from an EMBL/GenBank/DDBJ whole genome shotgun (WGS) entry which is preliminary data.</text>
</comment>
<keyword evidence="4" id="KW-1133">Transmembrane helix</keyword>
<comment type="catalytic activity">
    <reaction evidence="4">
        <text>an N-terminal (5-L-glutamyl)-[peptide] + an alpha-amino acid = 5-L-glutamyl amino acid + an N-terminal L-alpha-aminoacyl-[peptide]</text>
        <dbReference type="Rhea" id="RHEA:23904"/>
        <dbReference type="Rhea" id="RHEA-COMP:9780"/>
        <dbReference type="Rhea" id="RHEA-COMP:9795"/>
        <dbReference type="ChEBI" id="CHEBI:77644"/>
        <dbReference type="ChEBI" id="CHEBI:78597"/>
        <dbReference type="ChEBI" id="CHEBI:78599"/>
        <dbReference type="ChEBI" id="CHEBI:78608"/>
        <dbReference type="EC" id="2.3.2.2"/>
    </reaction>
</comment>
<evidence type="ECO:0000256" key="2">
    <source>
        <dbReference type="PIRSR" id="PIRSR600101-1"/>
    </source>
</evidence>
<keyword evidence="4 5" id="KW-0378">Hydrolase</keyword>
<feature type="binding site" evidence="3">
    <location>
        <position position="422"/>
    </location>
    <ligand>
        <name>L-glutamate</name>
        <dbReference type="ChEBI" id="CHEBI:29985"/>
    </ligand>
</feature>
<dbReference type="OrthoDB" id="1081007at2759"/>
<reference evidence="5 6" key="1">
    <citation type="journal article" date="2019" name="Mol. Ecol. Resour.">
        <title>Chromosome-level genome assembly of Triplophysa tibetana, a fish adapted to the harsh high-altitude environment of the Tibetan Plateau.</title>
        <authorList>
            <person name="Yang X."/>
            <person name="Liu H."/>
            <person name="Ma Z."/>
            <person name="Zou Y."/>
            <person name="Zou M."/>
            <person name="Mao Y."/>
            <person name="Li X."/>
            <person name="Wang H."/>
            <person name="Chen T."/>
            <person name="Wang W."/>
            <person name="Yang R."/>
        </authorList>
    </citation>
    <scope>NUCLEOTIDE SEQUENCE [LARGE SCALE GENOMIC DNA]</scope>
    <source>
        <strain evidence="5">TTIB1903HZAU</strain>
        <tissue evidence="5">Muscle</tissue>
    </source>
</reference>
<dbReference type="PANTHER" id="PTHR11686">
    <property type="entry name" value="GAMMA GLUTAMYL TRANSPEPTIDASE"/>
    <property type="match status" value="1"/>
</dbReference>
<keyword evidence="4" id="KW-0472">Membrane</keyword>
<dbReference type="FunFam" id="1.10.246.130:FF:000001">
    <property type="entry name" value="Gamma-glutamyltransferase 5 isoform 1"/>
    <property type="match status" value="1"/>
</dbReference>
<dbReference type="GO" id="GO:0005886">
    <property type="term" value="C:plasma membrane"/>
    <property type="evidence" value="ECO:0007669"/>
    <property type="project" value="TreeGrafter"/>
</dbReference>
<comment type="similarity">
    <text evidence="1">Belongs to the gamma-glutamyltransferase family.</text>
</comment>
<evidence type="ECO:0000256" key="3">
    <source>
        <dbReference type="PIRSR" id="PIRSR600101-2"/>
    </source>
</evidence>
<keyword evidence="4" id="KW-0808">Transferase</keyword>
<dbReference type="PANTHER" id="PTHR11686:SF19">
    <property type="entry name" value="GLUTATHIONE HYDROLASE 5 PROENZYME"/>
    <property type="match status" value="1"/>
</dbReference>
<evidence type="ECO:0000313" key="5">
    <source>
        <dbReference type="EMBL" id="KAA0713822.1"/>
    </source>
</evidence>